<reference evidence="2 3" key="1">
    <citation type="journal article" date="2024" name="G3 (Bethesda)">
        <title>Genome assembly of Hibiscus sabdariffa L. provides insights into metabolisms of medicinal natural products.</title>
        <authorList>
            <person name="Kim T."/>
        </authorList>
    </citation>
    <scope>NUCLEOTIDE SEQUENCE [LARGE SCALE GENOMIC DNA]</scope>
    <source>
        <strain evidence="2">TK-2024</strain>
        <tissue evidence="2">Old leaves</tissue>
    </source>
</reference>
<feature type="region of interest" description="Disordered" evidence="1">
    <location>
        <begin position="1"/>
        <end position="89"/>
    </location>
</feature>
<gene>
    <name evidence="2" type="ORF">V6N11_022128</name>
</gene>
<dbReference type="Proteomes" id="UP001396334">
    <property type="component" value="Unassembled WGS sequence"/>
</dbReference>
<name>A0ABR2TJ05_9ROSI</name>
<sequence>MRYEGRGENVRPSGYRNQEYNFEQGEPSGNKGGEISKKQVESNNPENVEQRRENASSELKSLDMSYSSSASSRRRSPEKGSENINSLGDDSLIALSLGNEEIKDGCKPGMEPNRHLGENEMKGCEHGVQAKNINDKILPAERTVIEQIECAADVVEKEERWGDVAKKRLYDEDDEVDRGVEVELGENMGPVSGIQNNVFDRALDDLRCMGFQLRESNSEYIEPSNNNGKSSWELAVDKLNEKIDN</sequence>
<proteinExistence type="predicted"/>
<evidence type="ECO:0000313" key="2">
    <source>
        <dbReference type="EMBL" id="KAK9037209.1"/>
    </source>
</evidence>
<evidence type="ECO:0000313" key="3">
    <source>
        <dbReference type="Proteomes" id="UP001396334"/>
    </source>
</evidence>
<evidence type="ECO:0000256" key="1">
    <source>
        <dbReference type="SAM" id="MobiDB-lite"/>
    </source>
</evidence>
<protein>
    <submittedName>
        <fullName evidence="2">Uncharacterized protein</fullName>
    </submittedName>
</protein>
<organism evidence="2 3">
    <name type="scientific">Hibiscus sabdariffa</name>
    <name type="common">roselle</name>
    <dbReference type="NCBI Taxonomy" id="183260"/>
    <lineage>
        <taxon>Eukaryota</taxon>
        <taxon>Viridiplantae</taxon>
        <taxon>Streptophyta</taxon>
        <taxon>Embryophyta</taxon>
        <taxon>Tracheophyta</taxon>
        <taxon>Spermatophyta</taxon>
        <taxon>Magnoliopsida</taxon>
        <taxon>eudicotyledons</taxon>
        <taxon>Gunneridae</taxon>
        <taxon>Pentapetalae</taxon>
        <taxon>rosids</taxon>
        <taxon>malvids</taxon>
        <taxon>Malvales</taxon>
        <taxon>Malvaceae</taxon>
        <taxon>Malvoideae</taxon>
        <taxon>Hibiscus</taxon>
    </lineage>
</organism>
<accession>A0ABR2TJ05</accession>
<dbReference type="EMBL" id="JBBPBN010000005">
    <property type="protein sequence ID" value="KAK9037209.1"/>
    <property type="molecule type" value="Genomic_DNA"/>
</dbReference>
<feature type="compositionally biased region" description="Low complexity" evidence="1">
    <location>
        <begin position="56"/>
        <end position="71"/>
    </location>
</feature>
<keyword evidence="3" id="KW-1185">Reference proteome</keyword>
<comment type="caution">
    <text evidence="2">The sequence shown here is derived from an EMBL/GenBank/DDBJ whole genome shotgun (WGS) entry which is preliminary data.</text>
</comment>